<sequence>MHYSDTYSFIKQIKNKEFAAQLKQELKKLELSANNPSFINYLRENQSGKEKDIFALRKEYDLIQLNKVVIGIEAIEANILEAKKNKMHASDTLAINAIQRILNDIKKTANRQALHYTVWNNYQHFYKLAQKFGTHYVPFNQSNDPFKGSDFAGYCWGHTHQYGKLISEGLLDNLSQASNKKLYRTFKQNWTFSDILFRRIGWYFKVSLEKQMREAIWNALKDMDEKSTFNFNFLIKNRGFHSTSLRMVGEGMEYYENNYGVVRFNTREDAVNFLANHLLHEASKVDGGEVSFITVYKLPYSNDPTQDIFVNLPVAKIEKESRSENPVEHPQELKEAIERLQNYINNLQADGSTKGKIKANELRYLIHELNSLPADEVKSRVDDILASREHSLMLNRGTGFYFFMSGFKSHSTTESLLQDISNAAGKSASVSFD</sequence>
<protein>
    <submittedName>
        <fullName evidence="1">Uncharacterized protein</fullName>
    </submittedName>
</protein>
<comment type="caution">
    <text evidence="1">The sequence shown here is derived from an EMBL/GenBank/DDBJ whole genome shotgun (WGS) entry which is preliminary data.</text>
</comment>
<name>A0A364LJD4_9GAMM</name>
<evidence type="ECO:0000313" key="1">
    <source>
        <dbReference type="EMBL" id="RAP36642.1"/>
    </source>
</evidence>
<dbReference type="EMBL" id="MVJN01000005">
    <property type="protein sequence ID" value="RAP36642.1"/>
    <property type="molecule type" value="Genomic_DNA"/>
</dbReference>
<evidence type="ECO:0000313" key="2">
    <source>
        <dbReference type="Proteomes" id="UP000249458"/>
    </source>
</evidence>
<proteinExistence type="predicted"/>
<gene>
    <name evidence="1" type="ORF">B1207_07505</name>
</gene>
<dbReference type="AlphaFoldDB" id="A0A364LJD4"/>
<organism evidence="1 2">
    <name type="scientific">Legionella quinlivanii</name>
    <dbReference type="NCBI Taxonomy" id="45073"/>
    <lineage>
        <taxon>Bacteria</taxon>
        <taxon>Pseudomonadati</taxon>
        <taxon>Pseudomonadota</taxon>
        <taxon>Gammaproteobacteria</taxon>
        <taxon>Legionellales</taxon>
        <taxon>Legionellaceae</taxon>
        <taxon>Legionella</taxon>
    </lineage>
</organism>
<dbReference type="RefSeq" id="WP_112219373.1">
    <property type="nucleotide sequence ID" value="NZ_MVJN01000005.1"/>
</dbReference>
<dbReference type="Proteomes" id="UP000249458">
    <property type="component" value="Unassembled WGS sequence"/>
</dbReference>
<reference evidence="1 2" key="1">
    <citation type="submission" date="2017-02" db="EMBL/GenBank/DDBJ databases">
        <title>Legionella quilivanii strain from human: case report and whole genome sequencing analysis.</title>
        <authorList>
            <person name="Lalancette C."/>
            <person name="Leduc J.-M."/>
            <person name="Levesque S."/>
            <person name="Fournier E."/>
            <person name="Saoud J."/>
            <person name="Faucher S.P."/>
            <person name="Bernard K."/>
            <person name="Martineau C."/>
            <person name="Longtin J."/>
        </authorList>
    </citation>
    <scope>NUCLEOTIDE SEQUENCE [LARGE SCALE GENOMIC DNA]</scope>
    <source>
        <strain evidence="1 2">ID143958</strain>
    </source>
</reference>
<accession>A0A364LJD4</accession>